<protein>
    <submittedName>
        <fullName evidence="2">Uncharacterized protein</fullName>
    </submittedName>
</protein>
<feature type="transmembrane region" description="Helical" evidence="1">
    <location>
        <begin position="127"/>
        <end position="154"/>
    </location>
</feature>
<evidence type="ECO:0000313" key="3">
    <source>
        <dbReference type="Proteomes" id="UP000233551"/>
    </source>
</evidence>
<gene>
    <name evidence="2" type="ORF">CRG98_024547</name>
</gene>
<dbReference type="Proteomes" id="UP000233551">
    <property type="component" value="Unassembled WGS sequence"/>
</dbReference>
<proteinExistence type="predicted"/>
<comment type="caution">
    <text evidence="2">The sequence shown here is derived from an EMBL/GenBank/DDBJ whole genome shotgun (WGS) entry which is preliminary data.</text>
</comment>
<name>A0A2I0JFN2_PUNGR</name>
<reference evidence="2 3" key="1">
    <citation type="submission" date="2017-11" db="EMBL/GenBank/DDBJ databases">
        <title>De-novo sequencing of pomegranate (Punica granatum L.) genome.</title>
        <authorList>
            <person name="Akparov Z."/>
            <person name="Amiraslanov A."/>
            <person name="Hajiyeva S."/>
            <person name="Abbasov M."/>
            <person name="Kaur K."/>
            <person name="Hamwieh A."/>
            <person name="Solovyev V."/>
            <person name="Salamov A."/>
            <person name="Braich B."/>
            <person name="Kosarev P."/>
            <person name="Mahmoud A."/>
            <person name="Hajiyev E."/>
            <person name="Babayeva S."/>
            <person name="Izzatullayeva V."/>
            <person name="Mammadov A."/>
            <person name="Mammadov A."/>
            <person name="Sharifova S."/>
            <person name="Ojaghi J."/>
            <person name="Eynullazada K."/>
            <person name="Bayramov B."/>
            <person name="Abdulazimova A."/>
            <person name="Shahmuradov I."/>
        </authorList>
    </citation>
    <scope>NUCLEOTIDE SEQUENCE [LARGE SCALE GENOMIC DNA]</scope>
    <source>
        <strain evidence="3">cv. AG2017</strain>
        <tissue evidence="2">Leaf</tissue>
    </source>
</reference>
<dbReference type="AlphaFoldDB" id="A0A2I0JFN2"/>
<keyword evidence="1" id="KW-0472">Membrane</keyword>
<evidence type="ECO:0000256" key="1">
    <source>
        <dbReference type="SAM" id="Phobius"/>
    </source>
</evidence>
<keyword evidence="1" id="KW-1133">Transmembrane helix</keyword>
<organism evidence="2 3">
    <name type="scientific">Punica granatum</name>
    <name type="common">Pomegranate</name>
    <dbReference type="NCBI Taxonomy" id="22663"/>
    <lineage>
        <taxon>Eukaryota</taxon>
        <taxon>Viridiplantae</taxon>
        <taxon>Streptophyta</taxon>
        <taxon>Embryophyta</taxon>
        <taxon>Tracheophyta</taxon>
        <taxon>Spermatophyta</taxon>
        <taxon>Magnoliopsida</taxon>
        <taxon>eudicotyledons</taxon>
        <taxon>Gunneridae</taxon>
        <taxon>Pentapetalae</taxon>
        <taxon>rosids</taxon>
        <taxon>malvids</taxon>
        <taxon>Myrtales</taxon>
        <taxon>Lythraceae</taxon>
        <taxon>Punica</taxon>
    </lineage>
</organism>
<keyword evidence="3" id="KW-1185">Reference proteome</keyword>
<evidence type="ECO:0000313" key="2">
    <source>
        <dbReference type="EMBL" id="PKI55081.1"/>
    </source>
</evidence>
<keyword evidence="1" id="KW-0812">Transmembrane</keyword>
<sequence length="160" mass="18574">MATEGRNVTIREVIATRSDRFRPSNKSRWNNRECTWKHSVRSWRGWLALSCHGSLHRRNSLQGHSSMHLDLCHKSQPPTMTSHGRILTSLARRNRIHNTLACRRSNRPSIMRKTIKTGMETRRMIKLILAASGAIIIRCMMISLSCSIPIYYYVCETTYM</sequence>
<dbReference type="EMBL" id="PGOL01001724">
    <property type="protein sequence ID" value="PKI55081.1"/>
    <property type="molecule type" value="Genomic_DNA"/>
</dbReference>
<accession>A0A2I0JFN2</accession>